<organism evidence="2 3">
    <name type="scientific">Gossypium laxum</name>
    <dbReference type="NCBI Taxonomy" id="34288"/>
    <lineage>
        <taxon>Eukaryota</taxon>
        <taxon>Viridiplantae</taxon>
        <taxon>Streptophyta</taxon>
        <taxon>Embryophyta</taxon>
        <taxon>Tracheophyta</taxon>
        <taxon>Spermatophyta</taxon>
        <taxon>Magnoliopsida</taxon>
        <taxon>eudicotyledons</taxon>
        <taxon>Gunneridae</taxon>
        <taxon>Pentapetalae</taxon>
        <taxon>rosids</taxon>
        <taxon>malvids</taxon>
        <taxon>Malvales</taxon>
        <taxon>Malvaceae</taxon>
        <taxon>Malvoideae</taxon>
        <taxon>Gossypium</taxon>
    </lineage>
</organism>
<evidence type="ECO:0000256" key="1">
    <source>
        <dbReference type="SAM" id="MobiDB-lite"/>
    </source>
</evidence>
<dbReference type="EMBL" id="JABEZV010439775">
    <property type="protein sequence ID" value="MBA0729777.1"/>
    <property type="molecule type" value="Genomic_DNA"/>
</dbReference>
<comment type="caution">
    <text evidence="2">The sequence shown here is derived from an EMBL/GenBank/DDBJ whole genome shotgun (WGS) entry which is preliminary data.</text>
</comment>
<sequence>MGSHSGRILMTGIGGPGTRNTVNSGKPITDCGRGIPYKSCFPDKNRGGPKSENPGVYNR</sequence>
<protein>
    <submittedName>
        <fullName evidence="2">Uncharacterized protein</fullName>
    </submittedName>
</protein>
<feature type="region of interest" description="Disordered" evidence="1">
    <location>
        <begin position="1"/>
        <end position="59"/>
    </location>
</feature>
<evidence type="ECO:0000313" key="2">
    <source>
        <dbReference type="EMBL" id="MBA0729777.1"/>
    </source>
</evidence>
<name>A0A7J9B098_9ROSI</name>
<dbReference type="AlphaFoldDB" id="A0A7J9B098"/>
<dbReference type="Proteomes" id="UP000593574">
    <property type="component" value="Unassembled WGS sequence"/>
</dbReference>
<evidence type="ECO:0000313" key="3">
    <source>
        <dbReference type="Proteomes" id="UP000593574"/>
    </source>
</evidence>
<reference evidence="2 3" key="1">
    <citation type="journal article" date="2019" name="Genome Biol. Evol.">
        <title>Insights into the evolution of the New World diploid cottons (Gossypium, subgenus Houzingenia) based on genome sequencing.</title>
        <authorList>
            <person name="Grover C.E."/>
            <person name="Arick M.A. 2nd"/>
            <person name="Thrash A."/>
            <person name="Conover J.L."/>
            <person name="Sanders W.S."/>
            <person name="Peterson D.G."/>
            <person name="Frelichowski J.E."/>
            <person name="Scheffler J.A."/>
            <person name="Scheffler B.E."/>
            <person name="Wendel J.F."/>
        </authorList>
    </citation>
    <scope>NUCLEOTIDE SEQUENCE [LARGE SCALE GENOMIC DNA]</scope>
    <source>
        <strain evidence="2">4</strain>
        <tissue evidence="2">Leaf</tissue>
    </source>
</reference>
<keyword evidence="3" id="KW-1185">Reference proteome</keyword>
<proteinExistence type="predicted"/>
<accession>A0A7J9B098</accession>
<gene>
    <name evidence="2" type="ORF">Golax_022975</name>
</gene>
<feature type="non-terminal residue" evidence="2">
    <location>
        <position position="59"/>
    </location>
</feature>